<dbReference type="Proteomes" id="UP000613743">
    <property type="component" value="Unassembled WGS sequence"/>
</dbReference>
<keyword evidence="4 7" id="KW-1133">Transmembrane helix</keyword>
<dbReference type="PIRSF" id="PIRSF006158">
    <property type="entry name" value="UCP006158_SH3"/>
    <property type="match status" value="1"/>
</dbReference>
<evidence type="ECO:0000313" key="11">
    <source>
        <dbReference type="Proteomes" id="UP000613743"/>
    </source>
</evidence>
<evidence type="ECO:0000256" key="8">
    <source>
        <dbReference type="SAM" id="SignalP"/>
    </source>
</evidence>
<dbReference type="Gene3D" id="2.30.30.40">
    <property type="entry name" value="SH3 Domains"/>
    <property type="match status" value="1"/>
</dbReference>
<accession>A0A917JL88</accession>
<dbReference type="AlphaFoldDB" id="A0A917JL88"/>
<evidence type="ECO:0000256" key="6">
    <source>
        <dbReference type="SAM" id="Coils"/>
    </source>
</evidence>
<keyword evidence="11" id="KW-1185">Reference proteome</keyword>
<keyword evidence="2 7" id="KW-0812">Transmembrane</keyword>
<comment type="subcellular location">
    <subcellularLocation>
        <location evidence="1">Membrane</location>
        <topology evidence="1">Single-pass membrane protein</topology>
    </subcellularLocation>
</comment>
<dbReference type="InterPro" id="IPR003646">
    <property type="entry name" value="SH3-like_bac-type"/>
</dbReference>
<evidence type="ECO:0000313" key="10">
    <source>
        <dbReference type="EMBL" id="GGI70972.1"/>
    </source>
</evidence>
<comment type="caution">
    <text evidence="10">The sequence shown here is derived from an EMBL/GenBank/DDBJ whole genome shotgun (WGS) entry which is preliminary data.</text>
</comment>
<keyword evidence="6" id="KW-0175">Coiled coil</keyword>
<evidence type="ECO:0000256" key="4">
    <source>
        <dbReference type="ARBA" id="ARBA00022989"/>
    </source>
</evidence>
<organism evidence="10 11">
    <name type="scientific">Shewanella gelidii</name>
    <dbReference type="NCBI Taxonomy" id="1642821"/>
    <lineage>
        <taxon>Bacteria</taxon>
        <taxon>Pseudomonadati</taxon>
        <taxon>Pseudomonadota</taxon>
        <taxon>Gammaproteobacteria</taxon>
        <taxon>Alteromonadales</taxon>
        <taxon>Shewanellaceae</taxon>
        <taxon>Shewanella</taxon>
    </lineage>
</organism>
<keyword evidence="3 8" id="KW-0732">Signal</keyword>
<reference evidence="10" key="2">
    <citation type="submission" date="2020-09" db="EMBL/GenBank/DDBJ databases">
        <authorList>
            <person name="Sun Q."/>
            <person name="Ohkuma M."/>
        </authorList>
    </citation>
    <scope>NUCLEOTIDE SEQUENCE</scope>
    <source>
        <strain evidence="10">JCM 30804</strain>
    </source>
</reference>
<dbReference type="PROSITE" id="PS51781">
    <property type="entry name" value="SH3B"/>
    <property type="match status" value="1"/>
</dbReference>
<keyword evidence="5 7" id="KW-0472">Membrane</keyword>
<feature type="chain" id="PRO_5038054309" evidence="8">
    <location>
        <begin position="20"/>
        <end position="191"/>
    </location>
</feature>
<protein>
    <submittedName>
        <fullName evidence="10">SH3 domain protein</fullName>
    </submittedName>
</protein>
<dbReference type="GO" id="GO:0016020">
    <property type="term" value="C:membrane"/>
    <property type="evidence" value="ECO:0007669"/>
    <property type="project" value="UniProtKB-SubCell"/>
</dbReference>
<evidence type="ECO:0000256" key="1">
    <source>
        <dbReference type="ARBA" id="ARBA00004167"/>
    </source>
</evidence>
<evidence type="ECO:0000256" key="3">
    <source>
        <dbReference type="ARBA" id="ARBA00022729"/>
    </source>
</evidence>
<evidence type="ECO:0000259" key="9">
    <source>
        <dbReference type="PROSITE" id="PS51781"/>
    </source>
</evidence>
<reference evidence="10" key="1">
    <citation type="journal article" date="2014" name="Int. J. Syst. Evol. Microbiol.">
        <title>Complete genome sequence of Corynebacterium casei LMG S-19264T (=DSM 44701T), isolated from a smear-ripened cheese.</title>
        <authorList>
            <consortium name="US DOE Joint Genome Institute (JGI-PGF)"/>
            <person name="Walter F."/>
            <person name="Albersmeier A."/>
            <person name="Kalinowski J."/>
            <person name="Ruckert C."/>
        </authorList>
    </citation>
    <scope>NUCLEOTIDE SEQUENCE</scope>
    <source>
        <strain evidence="10">JCM 30804</strain>
    </source>
</reference>
<name>A0A917JL88_9GAMM</name>
<feature type="coiled-coil region" evidence="6">
    <location>
        <begin position="92"/>
        <end position="154"/>
    </location>
</feature>
<feature type="transmembrane region" description="Helical" evidence="7">
    <location>
        <begin position="159"/>
        <end position="180"/>
    </location>
</feature>
<gene>
    <name evidence="10" type="ORF">GCM10009332_05350</name>
</gene>
<feature type="signal peptide" evidence="8">
    <location>
        <begin position="1"/>
        <end position="19"/>
    </location>
</feature>
<dbReference type="Pfam" id="PF08239">
    <property type="entry name" value="SH3_3"/>
    <property type="match status" value="1"/>
</dbReference>
<feature type="domain" description="SH3b" evidence="9">
    <location>
        <begin position="21"/>
        <end position="86"/>
    </location>
</feature>
<evidence type="ECO:0000256" key="7">
    <source>
        <dbReference type="SAM" id="Phobius"/>
    </source>
</evidence>
<proteinExistence type="predicted"/>
<dbReference type="InterPro" id="IPR016476">
    <property type="entry name" value="SH3_dom_pro"/>
</dbReference>
<dbReference type="EMBL" id="BMPZ01000001">
    <property type="protein sequence ID" value="GGI70972.1"/>
    <property type="molecule type" value="Genomic_DNA"/>
</dbReference>
<evidence type="ECO:0000256" key="2">
    <source>
        <dbReference type="ARBA" id="ARBA00022692"/>
    </source>
</evidence>
<dbReference type="NCBIfam" id="TIGR04211">
    <property type="entry name" value="SH3_and_anchor"/>
    <property type="match status" value="1"/>
</dbReference>
<dbReference type="SMART" id="SM00287">
    <property type="entry name" value="SH3b"/>
    <property type="match status" value="1"/>
</dbReference>
<dbReference type="RefSeq" id="WP_229779700.1">
    <property type="nucleotide sequence ID" value="NZ_BMPZ01000001.1"/>
</dbReference>
<evidence type="ECO:0000256" key="5">
    <source>
        <dbReference type="ARBA" id="ARBA00023136"/>
    </source>
</evidence>
<sequence>MLRLFFLVSMMFLSTNLLAAGQTRYISDNVYLYLHGGPGTQYRILGSIEAGKAVTYLNETQGDFSKIVDHKNREGWVLTKLLSAKKSIRYLVPELQNKIKRLETQLAENQDNSANTSRELSSRKSQLSKLKRDYEQAIVERDKAKADLAKVIDNQQFTLWREGGIIALIGAIIGIILVYLPRPGGRRKDRW</sequence>